<evidence type="ECO:0000313" key="9">
    <source>
        <dbReference type="EMBL" id="CUX79726.1"/>
    </source>
</evidence>
<accession>A0A0P7WNL1</accession>
<keyword evidence="4" id="KW-1003">Cell membrane</keyword>
<comment type="caution">
    <text evidence="10">The sequence shown here is derived from an EMBL/GenBank/DDBJ whole genome shotgun (WGS) entry which is preliminary data.</text>
</comment>
<keyword evidence="12" id="KW-1185">Reference proteome</keyword>
<evidence type="ECO:0000313" key="11">
    <source>
        <dbReference type="Proteomes" id="UP000050413"/>
    </source>
</evidence>
<evidence type="ECO:0000256" key="7">
    <source>
        <dbReference type="ARBA" id="ARBA00023136"/>
    </source>
</evidence>
<dbReference type="Proteomes" id="UP000182045">
    <property type="component" value="Unassembled WGS sequence"/>
</dbReference>
<comment type="subcellular location">
    <subcellularLocation>
        <location evidence="1">Cell membrane</location>
        <topology evidence="1">Multi-pass membrane protein</topology>
    </subcellularLocation>
</comment>
<gene>
    <name evidence="10" type="primary">azlC</name>
    <name evidence="9" type="ORF">Ga0058931_0413</name>
    <name evidence="10" type="ORF">HLUCCA05_09115</name>
</gene>
<evidence type="ECO:0000256" key="5">
    <source>
        <dbReference type="ARBA" id="ARBA00022692"/>
    </source>
</evidence>
<evidence type="ECO:0000256" key="6">
    <source>
        <dbReference type="ARBA" id="ARBA00022989"/>
    </source>
</evidence>
<evidence type="ECO:0000313" key="10">
    <source>
        <dbReference type="EMBL" id="KPP92430.1"/>
    </source>
</evidence>
<dbReference type="PATRIC" id="fig|1666912.4.peg.964"/>
<protein>
    <submittedName>
        <fullName evidence="10">Branched chain amino acid exporter component AzlC</fullName>
    </submittedName>
    <submittedName>
        <fullName evidence="9">Predicted branched-chain amino acid permease (Azaleucine resistance)</fullName>
    </submittedName>
</protein>
<feature type="transmembrane region" description="Helical" evidence="8">
    <location>
        <begin position="176"/>
        <end position="194"/>
    </location>
</feature>
<keyword evidence="3" id="KW-0813">Transport</keyword>
<evidence type="ECO:0000313" key="12">
    <source>
        <dbReference type="Proteomes" id="UP000182045"/>
    </source>
</evidence>
<dbReference type="PANTHER" id="PTHR34979">
    <property type="entry name" value="INNER MEMBRANE PROTEIN YGAZ"/>
    <property type="match status" value="1"/>
</dbReference>
<dbReference type="GO" id="GO:0005886">
    <property type="term" value="C:plasma membrane"/>
    <property type="evidence" value="ECO:0007669"/>
    <property type="project" value="UniProtKB-SubCell"/>
</dbReference>
<dbReference type="InterPro" id="IPR011606">
    <property type="entry name" value="Brnchd-chn_aa_trnsp_permease"/>
</dbReference>
<comment type="similarity">
    <text evidence="2">Belongs to the AzlC family.</text>
</comment>
<dbReference type="EMBL" id="FBYC01000001">
    <property type="protein sequence ID" value="CUX79726.1"/>
    <property type="molecule type" value="Genomic_DNA"/>
</dbReference>
<feature type="transmembrane region" description="Helical" evidence="8">
    <location>
        <begin position="144"/>
        <end position="164"/>
    </location>
</feature>
<dbReference type="PANTHER" id="PTHR34979:SF1">
    <property type="entry name" value="INNER MEMBRANE PROTEIN YGAZ"/>
    <property type="match status" value="1"/>
</dbReference>
<feature type="transmembrane region" description="Helical" evidence="8">
    <location>
        <begin position="200"/>
        <end position="233"/>
    </location>
</feature>
<proteinExistence type="inferred from homology"/>
<evidence type="ECO:0000256" key="3">
    <source>
        <dbReference type="ARBA" id="ARBA00022448"/>
    </source>
</evidence>
<dbReference type="Proteomes" id="UP000050413">
    <property type="component" value="Unassembled WGS sequence"/>
</dbReference>
<feature type="transmembrane region" description="Helical" evidence="8">
    <location>
        <begin position="81"/>
        <end position="102"/>
    </location>
</feature>
<reference evidence="10 11" key="1">
    <citation type="submission" date="2015-09" db="EMBL/GenBank/DDBJ databases">
        <title>Identification and resolution of microdiversity through metagenomic sequencing of parallel consortia.</title>
        <authorList>
            <person name="Nelson W.C."/>
            <person name="Romine M.F."/>
            <person name="Lindemann S.R."/>
        </authorList>
    </citation>
    <scope>NUCLEOTIDE SEQUENCE [LARGE SCALE GENOMIC DNA]</scope>
    <source>
        <strain evidence="10">HL-91</strain>
    </source>
</reference>
<dbReference type="GO" id="GO:1903785">
    <property type="term" value="P:L-valine transmembrane transport"/>
    <property type="evidence" value="ECO:0007669"/>
    <property type="project" value="TreeGrafter"/>
</dbReference>
<evidence type="ECO:0000256" key="8">
    <source>
        <dbReference type="SAM" id="Phobius"/>
    </source>
</evidence>
<dbReference type="Pfam" id="PF03591">
    <property type="entry name" value="AzlC"/>
    <property type="match status" value="1"/>
</dbReference>
<feature type="transmembrane region" description="Helical" evidence="8">
    <location>
        <begin position="25"/>
        <end position="44"/>
    </location>
</feature>
<organism evidence="10 11">
    <name type="scientific">Roseibaca calidilacus</name>
    <dbReference type="NCBI Taxonomy" id="1666912"/>
    <lineage>
        <taxon>Bacteria</taxon>
        <taxon>Pseudomonadati</taxon>
        <taxon>Pseudomonadota</taxon>
        <taxon>Alphaproteobacteria</taxon>
        <taxon>Rhodobacterales</taxon>
        <taxon>Paracoccaceae</taxon>
        <taxon>Roseinatronobacter</taxon>
    </lineage>
</organism>
<feature type="transmembrane region" description="Helical" evidence="8">
    <location>
        <begin position="56"/>
        <end position="75"/>
    </location>
</feature>
<evidence type="ECO:0000256" key="1">
    <source>
        <dbReference type="ARBA" id="ARBA00004651"/>
    </source>
</evidence>
<keyword evidence="7 8" id="KW-0472">Membrane</keyword>
<dbReference type="EMBL" id="LJSG01000012">
    <property type="protein sequence ID" value="KPP92430.1"/>
    <property type="molecule type" value="Genomic_DNA"/>
</dbReference>
<keyword evidence="5 8" id="KW-0812">Transmembrane</keyword>
<reference evidence="9 12" key="2">
    <citation type="submission" date="2016-01" db="EMBL/GenBank/DDBJ databases">
        <authorList>
            <person name="Varghese N."/>
        </authorList>
    </citation>
    <scope>NUCLEOTIDE SEQUENCE [LARGE SCALE GENOMIC DNA]</scope>
    <source>
        <strain evidence="9 12">HL-91</strain>
    </source>
</reference>
<dbReference type="STRING" id="1666912.Ga0058931_0413"/>
<evidence type="ECO:0000256" key="2">
    <source>
        <dbReference type="ARBA" id="ARBA00010735"/>
    </source>
</evidence>
<sequence length="246" mass="26637">MFKIAQARRGGFMTFPSDFWQGFRAGLPFLLVILPFGIVFGVVATEAGLNLSQTMGFSIFVIAGAAQFVAIQLMVENAPVLIVLATSLAVNLRMAMYSASLAPHLGPVPWWKRAVVAYFMVDQAYAASILKYEDSPQMTPRQKLAYYMGVITPVCPMWYVATYGGAVLGDVIPQSLPIDFAVPITFLALIVPMLRSFAHVVAALVSIIGVLVFSFVPFNLGLLLAALLAMVAGAEVERQISKRAAR</sequence>
<name>A0A0P7WNL1_9RHOB</name>
<keyword evidence="6 8" id="KW-1133">Transmembrane helix</keyword>
<evidence type="ECO:0000256" key="4">
    <source>
        <dbReference type="ARBA" id="ARBA00022475"/>
    </source>
</evidence>
<dbReference type="AlphaFoldDB" id="A0A0P7WNL1"/>